<evidence type="ECO:0000313" key="1">
    <source>
        <dbReference type="EMBL" id="MPN59435.1"/>
    </source>
</evidence>
<dbReference type="SUPFAM" id="SSF46785">
    <property type="entry name" value="Winged helix' DNA-binding domain"/>
    <property type="match status" value="1"/>
</dbReference>
<protein>
    <recommendedName>
        <fullName evidence="2">Helix-turn-helix type 11 domain-containing protein</fullName>
    </recommendedName>
</protein>
<name>A0A645J6U1_9ZZZZ</name>
<comment type="caution">
    <text evidence="1">The sequence shown here is derived from an EMBL/GenBank/DDBJ whole genome shotgun (WGS) entry which is preliminary data.</text>
</comment>
<reference evidence="1" key="1">
    <citation type="submission" date="2019-08" db="EMBL/GenBank/DDBJ databases">
        <authorList>
            <person name="Kucharzyk K."/>
            <person name="Murdoch R.W."/>
            <person name="Higgins S."/>
            <person name="Loffler F."/>
        </authorList>
    </citation>
    <scope>NUCLEOTIDE SEQUENCE</scope>
</reference>
<dbReference type="InterPro" id="IPR036390">
    <property type="entry name" value="WH_DNA-bd_sf"/>
</dbReference>
<accession>A0A645J6U1</accession>
<proteinExistence type="predicted"/>
<dbReference type="AlphaFoldDB" id="A0A645J6U1"/>
<evidence type="ECO:0008006" key="2">
    <source>
        <dbReference type="Google" id="ProtNLM"/>
    </source>
</evidence>
<dbReference type="EMBL" id="VSSQ01133453">
    <property type="protein sequence ID" value="MPN59435.1"/>
    <property type="molecule type" value="Genomic_DNA"/>
</dbReference>
<sequence length="107" mass="12728">MYELAIEQEDKELKKVGLELMFLTPEKYSSDLGITAVELAKLVNLSVDVVKKKLSLLKDKNIIRVKGINPKYWLFDEYNFQRMDEEDEVFKLLCSFDDVDFDRFFQY</sequence>
<organism evidence="1">
    <name type="scientific">bioreactor metagenome</name>
    <dbReference type="NCBI Taxonomy" id="1076179"/>
    <lineage>
        <taxon>unclassified sequences</taxon>
        <taxon>metagenomes</taxon>
        <taxon>ecological metagenomes</taxon>
    </lineage>
</organism>
<gene>
    <name evidence="1" type="ORF">SDC9_207156</name>
</gene>